<proteinExistence type="predicted"/>
<dbReference type="Proteomes" id="UP000007887">
    <property type="component" value="Chromosome"/>
</dbReference>
<dbReference type="HOGENOM" id="CLU_789624_0_0_9"/>
<feature type="region of interest" description="Disordered" evidence="1">
    <location>
        <begin position="139"/>
        <end position="197"/>
    </location>
</feature>
<evidence type="ECO:0000256" key="1">
    <source>
        <dbReference type="SAM" id="MobiDB-lite"/>
    </source>
</evidence>
<dbReference type="OrthoDB" id="1807191at2"/>
<dbReference type="Gene3D" id="1.10.10.10">
    <property type="entry name" value="Winged helix-like DNA-binding domain superfamily/Winged helix DNA-binding domain"/>
    <property type="match status" value="1"/>
</dbReference>
<feature type="compositionally biased region" description="Low complexity" evidence="1">
    <location>
        <begin position="167"/>
        <end position="184"/>
    </location>
</feature>
<sequence>MDKEKRDKLKAYEGSVLDQGYGVVGKRVMRDRSIKIGAKGLYCYLCVYGHEVFPKRDTICYDLGISRDTYNSYLKELVSHGYVSVRQRRGEGNKFAGNVYTINIKLSEVADGSVEKPQRKNPATADEAQIVPCSKIPATEKSCTEGPGTEISATGKTAESHTAQVVSANENGANNTSSNNTINNQYHKTTTPTEDNGDVAVVKSDFSSVGDLLPHALKNVQEKSKHAAIVVDDEVRALMDLGAKQDIDKKSMLLFISKFGKEAVKVQLANLEFAEKRSSIGNPGGWLNCALQNGYSNLAAEKAMTKHEEAVRKQEAIKRMLEEDANREVPPPDENNVFYQMYKNRRTKAEG</sequence>
<protein>
    <recommendedName>
        <fullName evidence="4">Helix-turn-helix domain-containing protein</fullName>
    </recommendedName>
</protein>
<feature type="compositionally biased region" description="Polar residues" evidence="1">
    <location>
        <begin position="185"/>
        <end position="194"/>
    </location>
</feature>
<dbReference type="PATRIC" id="fig|927704.6.peg.1271"/>
<dbReference type="EMBL" id="AP012292">
    <property type="protein sequence ID" value="BAL82944.1"/>
    <property type="molecule type" value="Genomic_DNA"/>
</dbReference>
<organism evidence="2 3">
    <name type="scientific">Selenomonas ruminantium subsp. lactilytica (strain NBRC 103574 / TAM6421)</name>
    <dbReference type="NCBI Taxonomy" id="927704"/>
    <lineage>
        <taxon>Bacteria</taxon>
        <taxon>Bacillati</taxon>
        <taxon>Bacillota</taxon>
        <taxon>Negativicutes</taxon>
        <taxon>Selenomonadales</taxon>
        <taxon>Selenomonadaceae</taxon>
        <taxon>Selenomonas</taxon>
    </lineage>
</organism>
<evidence type="ECO:0000313" key="2">
    <source>
        <dbReference type="EMBL" id="BAL82944.1"/>
    </source>
</evidence>
<dbReference type="KEGG" id="sri:SELR_12360"/>
<dbReference type="eggNOG" id="COG0640">
    <property type="taxonomic scope" value="Bacteria"/>
</dbReference>
<dbReference type="Pfam" id="PF13730">
    <property type="entry name" value="HTH_36"/>
    <property type="match status" value="1"/>
</dbReference>
<dbReference type="RefSeq" id="WP_014424381.1">
    <property type="nucleotide sequence ID" value="NC_017068.1"/>
</dbReference>
<reference evidence="2 3" key="1">
    <citation type="submission" date="2011-10" db="EMBL/GenBank/DDBJ databases">
        <title>Whole genome sequence of Selenomonas ruminantium subsp. lactilytica TAM6421.</title>
        <authorList>
            <person name="Oguchi A."/>
            <person name="Ankai A."/>
            <person name="Kaneko J."/>
            <person name="Yamada-Narita S."/>
            <person name="Fukui S."/>
            <person name="Takahashi M."/>
            <person name="Onodera T."/>
            <person name="Kojima S."/>
            <person name="Fushimi T."/>
            <person name="Abe N."/>
            <person name="Kamio Y."/>
            <person name="Yamazaki S."/>
            <person name="Fujita N."/>
        </authorList>
    </citation>
    <scope>NUCLEOTIDE SEQUENCE [LARGE SCALE GENOMIC DNA]</scope>
    <source>
        <strain evidence="3">NBRC 103574 / TAM6421</strain>
    </source>
</reference>
<evidence type="ECO:0008006" key="4">
    <source>
        <dbReference type="Google" id="ProtNLM"/>
    </source>
</evidence>
<dbReference type="InterPro" id="IPR036388">
    <property type="entry name" value="WH-like_DNA-bd_sf"/>
</dbReference>
<evidence type="ECO:0000313" key="3">
    <source>
        <dbReference type="Proteomes" id="UP000007887"/>
    </source>
</evidence>
<accession>I0GQA7</accession>
<name>I0GQA7_SELRL</name>
<feature type="compositionally biased region" description="Polar residues" evidence="1">
    <location>
        <begin position="151"/>
        <end position="166"/>
    </location>
</feature>
<gene>
    <name evidence="2" type="ordered locus">SELR_12360</name>
</gene>
<dbReference type="AlphaFoldDB" id="I0GQA7"/>